<evidence type="ECO:0000313" key="2">
    <source>
        <dbReference type="Proteomes" id="UP001159427"/>
    </source>
</evidence>
<proteinExistence type="predicted"/>
<sequence length="208" mass="23161">GRRELEEVKSEEQNVQCSDVTTGLEEDCSTITRLFNRGDVSMTSAKLADALPKLEIRGETMSPSSPFHKGADAKGVPRSQDILTDIASKYLNTLNPSTREEFNAFMKYMTDVRKVIVVGVNTGSLIITAECSSLEILDELWKAHCTGTLNKKAQSLVTEDVLKTFGLTEVKLITTILEEEYEACREVFLKEGAGGYILWTLSNLFRRL</sequence>
<feature type="non-terminal residue" evidence="1">
    <location>
        <position position="1"/>
    </location>
</feature>
<comment type="caution">
    <text evidence="1">The sequence shown here is derived from an EMBL/GenBank/DDBJ whole genome shotgun (WGS) entry which is preliminary data.</text>
</comment>
<protein>
    <submittedName>
        <fullName evidence="1">Uncharacterized protein</fullName>
    </submittedName>
</protein>
<keyword evidence="2" id="KW-1185">Reference proteome</keyword>
<name>A0ABN8SNJ7_9CNID</name>
<gene>
    <name evidence="1" type="ORF">PEVE_00025180</name>
</gene>
<reference evidence="1 2" key="1">
    <citation type="submission" date="2022-05" db="EMBL/GenBank/DDBJ databases">
        <authorList>
            <consortium name="Genoscope - CEA"/>
            <person name="William W."/>
        </authorList>
    </citation>
    <scope>NUCLEOTIDE SEQUENCE [LARGE SCALE GENOMIC DNA]</scope>
</reference>
<organism evidence="1 2">
    <name type="scientific">Porites evermanni</name>
    <dbReference type="NCBI Taxonomy" id="104178"/>
    <lineage>
        <taxon>Eukaryota</taxon>
        <taxon>Metazoa</taxon>
        <taxon>Cnidaria</taxon>
        <taxon>Anthozoa</taxon>
        <taxon>Hexacorallia</taxon>
        <taxon>Scleractinia</taxon>
        <taxon>Fungiina</taxon>
        <taxon>Poritidae</taxon>
        <taxon>Porites</taxon>
    </lineage>
</organism>
<dbReference type="EMBL" id="CALNXI010003386">
    <property type="protein sequence ID" value="CAH3193114.1"/>
    <property type="molecule type" value="Genomic_DNA"/>
</dbReference>
<dbReference type="Proteomes" id="UP001159427">
    <property type="component" value="Unassembled WGS sequence"/>
</dbReference>
<accession>A0ABN8SNJ7</accession>
<evidence type="ECO:0000313" key="1">
    <source>
        <dbReference type="EMBL" id="CAH3193114.1"/>
    </source>
</evidence>